<dbReference type="GO" id="GO:0051603">
    <property type="term" value="P:proteolysis involved in protein catabolic process"/>
    <property type="evidence" value="ECO:0007669"/>
    <property type="project" value="TreeGrafter"/>
</dbReference>
<proteinExistence type="predicted"/>
<organism evidence="4 5">
    <name type="scientific">Fasciolopsis buskii</name>
    <dbReference type="NCBI Taxonomy" id="27845"/>
    <lineage>
        <taxon>Eukaryota</taxon>
        <taxon>Metazoa</taxon>
        <taxon>Spiralia</taxon>
        <taxon>Lophotrochozoa</taxon>
        <taxon>Platyhelminthes</taxon>
        <taxon>Trematoda</taxon>
        <taxon>Digenea</taxon>
        <taxon>Plagiorchiida</taxon>
        <taxon>Echinostomata</taxon>
        <taxon>Echinostomatoidea</taxon>
        <taxon>Fasciolidae</taxon>
        <taxon>Fasciolopsis</taxon>
    </lineage>
</organism>
<dbReference type="SUPFAM" id="SSF63411">
    <property type="entry name" value="LuxS/MPP-like metallohydrolase"/>
    <property type="match status" value="1"/>
</dbReference>
<dbReference type="InterPro" id="IPR011249">
    <property type="entry name" value="Metalloenz_LuxS/M16"/>
</dbReference>
<evidence type="ECO:0000313" key="5">
    <source>
        <dbReference type="Proteomes" id="UP000728185"/>
    </source>
</evidence>
<dbReference type="OrthoDB" id="6255268at2759"/>
<dbReference type="InterPro" id="IPR050626">
    <property type="entry name" value="Peptidase_M16"/>
</dbReference>
<gene>
    <name evidence="4" type="ORF">FBUS_06226</name>
</gene>
<feature type="transmembrane region" description="Helical" evidence="2">
    <location>
        <begin position="16"/>
        <end position="37"/>
    </location>
</feature>
<protein>
    <submittedName>
        <fullName evidence="4">Insulin-degrading enzyme</fullName>
    </submittedName>
</protein>
<keyword evidence="2" id="KW-0472">Membrane</keyword>
<dbReference type="GO" id="GO:0004222">
    <property type="term" value="F:metalloendopeptidase activity"/>
    <property type="evidence" value="ECO:0007669"/>
    <property type="project" value="TreeGrafter"/>
</dbReference>
<dbReference type="GO" id="GO:0005739">
    <property type="term" value="C:mitochondrion"/>
    <property type="evidence" value="ECO:0007669"/>
    <property type="project" value="TreeGrafter"/>
</dbReference>
<dbReference type="EMBL" id="LUCM01003264">
    <property type="protein sequence ID" value="KAA0196063.1"/>
    <property type="molecule type" value="Genomic_DNA"/>
</dbReference>
<reference evidence="4" key="1">
    <citation type="submission" date="2019-05" db="EMBL/GenBank/DDBJ databases">
        <title>Annotation for the trematode Fasciolopsis buski.</title>
        <authorList>
            <person name="Choi Y.-J."/>
        </authorList>
    </citation>
    <scope>NUCLEOTIDE SEQUENCE</scope>
    <source>
        <strain evidence="4">HT</strain>
        <tissue evidence="4">Whole worm</tissue>
    </source>
</reference>
<evidence type="ECO:0000259" key="3">
    <source>
        <dbReference type="Pfam" id="PF22456"/>
    </source>
</evidence>
<dbReference type="GO" id="GO:0005829">
    <property type="term" value="C:cytosol"/>
    <property type="evidence" value="ECO:0007669"/>
    <property type="project" value="TreeGrafter"/>
</dbReference>
<feature type="domain" description="Coenzyme PQQ synthesis protein F-like C-terminal lobe" evidence="3">
    <location>
        <begin position="76"/>
        <end position="174"/>
    </location>
</feature>
<dbReference type="PANTHER" id="PTHR43690:SF18">
    <property type="entry name" value="INSULIN-DEGRADING ENZYME-RELATED"/>
    <property type="match status" value="1"/>
</dbReference>
<name>A0A8E0RY57_9TREM</name>
<evidence type="ECO:0000313" key="4">
    <source>
        <dbReference type="EMBL" id="KAA0196063.1"/>
    </source>
</evidence>
<keyword evidence="5" id="KW-1185">Reference proteome</keyword>
<comment type="caution">
    <text evidence="4">The sequence shown here is derived from an EMBL/GenBank/DDBJ whole genome shotgun (WGS) entry which is preliminary data.</text>
</comment>
<dbReference type="Pfam" id="PF22456">
    <property type="entry name" value="PqqF-like_C_4"/>
    <property type="match status" value="1"/>
</dbReference>
<keyword evidence="2" id="KW-1133">Transmembrane helix</keyword>
<dbReference type="GO" id="GO:0046872">
    <property type="term" value="F:metal ion binding"/>
    <property type="evidence" value="ECO:0007669"/>
    <property type="project" value="UniProtKB-KW"/>
</dbReference>
<dbReference type="Gene3D" id="3.30.830.10">
    <property type="entry name" value="Metalloenzyme, LuxS/M16 peptidase-like"/>
    <property type="match status" value="1"/>
</dbReference>
<sequence length="190" mass="22461">MTMTTTEVFDLRYHNLYLFFLSSLWPALTSFTISSHFSTESQLIFQHLTASQPTSAICFYLQTEEQATETDTILNLFCEMINEAAFHKLRTEEQLSYIVHTGPRRSNMLQGLRIILQSSERPDELENHIELFLSSLYDTLLFMLDEEFEKHVASLRTRLLEKPKGMTEQNAWFWCEIACHHYNFKRRKFA</sequence>
<dbReference type="GO" id="GO:0043171">
    <property type="term" value="P:peptide catabolic process"/>
    <property type="evidence" value="ECO:0007669"/>
    <property type="project" value="TreeGrafter"/>
</dbReference>
<keyword evidence="1" id="KW-0479">Metal-binding</keyword>
<accession>A0A8E0RY57</accession>
<dbReference type="PANTHER" id="PTHR43690">
    <property type="entry name" value="NARDILYSIN"/>
    <property type="match status" value="1"/>
</dbReference>
<dbReference type="AlphaFoldDB" id="A0A8E0RY57"/>
<keyword evidence="2" id="KW-0812">Transmembrane</keyword>
<evidence type="ECO:0000256" key="2">
    <source>
        <dbReference type="SAM" id="Phobius"/>
    </source>
</evidence>
<dbReference type="InterPro" id="IPR054734">
    <property type="entry name" value="PqqF-like_C_4"/>
</dbReference>
<dbReference type="Proteomes" id="UP000728185">
    <property type="component" value="Unassembled WGS sequence"/>
</dbReference>
<evidence type="ECO:0000256" key="1">
    <source>
        <dbReference type="ARBA" id="ARBA00022723"/>
    </source>
</evidence>